<accession>A0A3D3R8F1</accession>
<gene>
    <name evidence="1" type="ORF">DIT97_18235</name>
</gene>
<comment type="caution">
    <text evidence="1">The sequence shown here is derived from an EMBL/GenBank/DDBJ whole genome shotgun (WGS) entry which is preliminary data.</text>
</comment>
<evidence type="ECO:0000313" key="2">
    <source>
        <dbReference type="Proteomes" id="UP000263642"/>
    </source>
</evidence>
<dbReference type="Proteomes" id="UP000263642">
    <property type="component" value="Unassembled WGS sequence"/>
</dbReference>
<proteinExistence type="predicted"/>
<name>A0A3D3R8F1_9PLAN</name>
<dbReference type="AlphaFoldDB" id="A0A3D3R8F1"/>
<sequence length="64" mass="7707">MQDIAPQMQDYADPSSENQVHAVRTEVNHHYRLVTQFLLRSLQKIHHQAIRWNLVDFILLKFQH</sequence>
<evidence type="ECO:0000313" key="1">
    <source>
        <dbReference type="EMBL" id="HCO24866.1"/>
    </source>
</evidence>
<protein>
    <submittedName>
        <fullName evidence="1">Uncharacterized protein</fullName>
    </submittedName>
</protein>
<organism evidence="1 2">
    <name type="scientific">Gimesia maris</name>
    <dbReference type="NCBI Taxonomy" id="122"/>
    <lineage>
        <taxon>Bacteria</taxon>
        <taxon>Pseudomonadati</taxon>
        <taxon>Planctomycetota</taxon>
        <taxon>Planctomycetia</taxon>
        <taxon>Planctomycetales</taxon>
        <taxon>Planctomycetaceae</taxon>
        <taxon>Gimesia</taxon>
    </lineage>
</organism>
<reference evidence="1 2" key="1">
    <citation type="journal article" date="2018" name="Nat. Biotechnol.">
        <title>A standardized bacterial taxonomy based on genome phylogeny substantially revises the tree of life.</title>
        <authorList>
            <person name="Parks D.H."/>
            <person name="Chuvochina M."/>
            <person name="Waite D.W."/>
            <person name="Rinke C."/>
            <person name="Skarshewski A."/>
            <person name="Chaumeil P.A."/>
            <person name="Hugenholtz P."/>
        </authorList>
    </citation>
    <scope>NUCLEOTIDE SEQUENCE [LARGE SCALE GENOMIC DNA]</scope>
    <source>
        <strain evidence="1">UBA9375</strain>
    </source>
</reference>
<dbReference type="EMBL" id="DQAY01000110">
    <property type="protein sequence ID" value="HCO24866.1"/>
    <property type="molecule type" value="Genomic_DNA"/>
</dbReference>